<accession>A0ABQ5E5M7</accession>
<evidence type="ECO:0000313" key="3">
    <source>
        <dbReference type="EMBL" id="GJT46167.1"/>
    </source>
</evidence>
<dbReference type="EMBL" id="BQNB010015962">
    <property type="protein sequence ID" value="GJT46167.1"/>
    <property type="molecule type" value="Genomic_DNA"/>
</dbReference>
<feature type="region of interest" description="Disordered" evidence="2">
    <location>
        <begin position="1"/>
        <end position="21"/>
    </location>
</feature>
<sequence>MATSFANPERQRISNPEDATLNQGTSFRDYVKLPSQEAQLRMQSSISEKCLKLLVCSTQMIPLSYASKALKSIQELDDHSRKWHNEESKKYSNFIREMKSLHEEIKSIRTSEINYDKSSSKSNIHPTNLKDTFEHYLKESCKRQDILNEWMKKFMISTEINLKNHDSSIKRLEENVNHLAQLISTHNLTNQECAIKLEPAGEKPTLKVETFAEKGRPMLAAAHARIDVFGKKISLEVGTEQITFDINERESPDVKSLLAVDPDDVVPLKKMLLRKVPSYIAVVYKDLNKKIDTLKKSKDTETPKYNSHDADSDSVKNDGVQQEKRSPPSTPAFKKRHRGCSFCILD</sequence>
<feature type="region of interest" description="Disordered" evidence="2">
    <location>
        <begin position="298"/>
        <end position="346"/>
    </location>
</feature>
<gene>
    <name evidence="3" type="ORF">Tco_0954882</name>
</gene>
<dbReference type="Proteomes" id="UP001151760">
    <property type="component" value="Unassembled WGS sequence"/>
</dbReference>
<comment type="caution">
    <text evidence="3">The sequence shown here is derived from an EMBL/GenBank/DDBJ whole genome shotgun (WGS) entry which is preliminary data.</text>
</comment>
<reference evidence="3" key="2">
    <citation type="submission" date="2022-01" db="EMBL/GenBank/DDBJ databases">
        <authorList>
            <person name="Yamashiro T."/>
            <person name="Shiraishi A."/>
            <person name="Satake H."/>
            <person name="Nakayama K."/>
        </authorList>
    </citation>
    <scope>NUCLEOTIDE SEQUENCE</scope>
</reference>
<feature type="compositionally biased region" description="Basic and acidic residues" evidence="2">
    <location>
        <begin position="298"/>
        <end position="326"/>
    </location>
</feature>
<protein>
    <submittedName>
        <fullName evidence="3">Uncharacterized protein</fullName>
    </submittedName>
</protein>
<feature type="coiled-coil region" evidence="1">
    <location>
        <begin position="155"/>
        <end position="182"/>
    </location>
</feature>
<evidence type="ECO:0000313" key="4">
    <source>
        <dbReference type="Proteomes" id="UP001151760"/>
    </source>
</evidence>
<organism evidence="3 4">
    <name type="scientific">Tanacetum coccineum</name>
    <dbReference type="NCBI Taxonomy" id="301880"/>
    <lineage>
        <taxon>Eukaryota</taxon>
        <taxon>Viridiplantae</taxon>
        <taxon>Streptophyta</taxon>
        <taxon>Embryophyta</taxon>
        <taxon>Tracheophyta</taxon>
        <taxon>Spermatophyta</taxon>
        <taxon>Magnoliopsida</taxon>
        <taxon>eudicotyledons</taxon>
        <taxon>Gunneridae</taxon>
        <taxon>Pentapetalae</taxon>
        <taxon>asterids</taxon>
        <taxon>campanulids</taxon>
        <taxon>Asterales</taxon>
        <taxon>Asteraceae</taxon>
        <taxon>Asteroideae</taxon>
        <taxon>Anthemideae</taxon>
        <taxon>Anthemidinae</taxon>
        <taxon>Tanacetum</taxon>
    </lineage>
</organism>
<keyword evidence="4" id="KW-1185">Reference proteome</keyword>
<evidence type="ECO:0000256" key="2">
    <source>
        <dbReference type="SAM" id="MobiDB-lite"/>
    </source>
</evidence>
<reference evidence="3" key="1">
    <citation type="journal article" date="2022" name="Int. J. Mol. Sci.">
        <title>Draft Genome of Tanacetum Coccineum: Genomic Comparison of Closely Related Tanacetum-Family Plants.</title>
        <authorList>
            <person name="Yamashiro T."/>
            <person name="Shiraishi A."/>
            <person name="Nakayama K."/>
            <person name="Satake H."/>
        </authorList>
    </citation>
    <scope>NUCLEOTIDE SEQUENCE</scope>
</reference>
<proteinExistence type="predicted"/>
<name>A0ABQ5E5M7_9ASTR</name>
<keyword evidence="1" id="KW-0175">Coiled coil</keyword>
<evidence type="ECO:0000256" key="1">
    <source>
        <dbReference type="SAM" id="Coils"/>
    </source>
</evidence>